<reference evidence="8 9" key="1">
    <citation type="submission" date="2018-07" db="EMBL/GenBank/DDBJ databases">
        <title>Genome assembly of strain KB82.</title>
        <authorList>
            <person name="Kukolya J."/>
            <person name="Horvath B."/>
            <person name="Nagy I."/>
            <person name="Toth A."/>
        </authorList>
    </citation>
    <scope>NUCLEOTIDE SEQUENCE [LARGE SCALE GENOMIC DNA]</scope>
    <source>
        <strain evidence="8 9">Kb82</strain>
    </source>
</reference>
<keyword evidence="9" id="KW-1185">Reference proteome</keyword>
<dbReference type="Gene3D" id="3.80.10.10">
    <property type="entry name" value="Ribonuclease Inhibitor"/>
    <property type="match status" value="3"/>
</dbReference>
<evidence type="ECO:0000256" key="4">
    <source>
        <dbReference type="ARBA" id="ARBA00022801"/>
    </source>
</evidence>
<dbReference type="PANTHER" id="PTHR47566">
    <property type="match status" value="1"/>
</dbReference>
<evidence type="ECO:0000259" key="6">
    <source>
        <dbReference type="Pfam" id="PF02018"/>
    </source>
</evidence>
<evidence type="ECO:0000259" key="7">
    <source>
        <dbReference type="Pfam" id="PF18962"/>
    </source>
</evidence>
<organism evidence="8 9">
    <name type="scientific">Flavobacterium hungaricum</name>
    <dbReference type="NCBI Taxonomy" id="2082725"/>
    <lineage>
        <taxon>Bacteria</taxon>
        <taxon>Pseudomonadati</taxon>
        <taxon>Bacteroidota</taxon>
        <taxon>Flavobacteriia</taxon>
        <taxon>Flavobacteriales</taxon>
        <taxon>Flavobacteriaceae</taxon>
        <taxon>Flavobacterium</taxon>
    </lineage>
</organism>
<dbReference type="InterPro" id="IPR052574">
    <property type="entry name" value="CDIRP"/>
</dbReference>
<dbReference type="InterPro" id="IPR008979">
    <property type="entry name" value="Galactose-bd-like_sf"/>
</dbReference>
<dbReference type="Pfam" id="PF18962">
    <property type="entry name" value="Por_Secre_tail"/>
    <property type="match status" value="1"/>
</dbReference>
<dbReference type="InterPro" id="IPR032675">
    <property type="entry name" value="LRR_dom_sf"/>
</dbReference>
<name>A0ABR9TJ21_9FLAO</name>
<comment type="caution">
    <text evidence="8">The sequence shown here is derived from an EMBL/GenBank/DDBJ whole genome shotgun (WGS) entry which is preliminary data.</text>
</comment>
<evidence type="ECO:0000256" key="5">
    <source>
        <dbReference type="SAM" id="SignalP"/>
    </source>
</evidence>
<proteinExistence type="predicted"/>
<dbReference type="InterPro" id="IPR003305">
    <property type="entry name" value="CenC_carb-bd"/>
</dbReference>
<evidence type="ECO:0000256" key="3">
    <source>
        <dbReference type="ARBA" id="ARBA00022737"/>
    </source>
</evidence>
<protein>
    <submittedName>
        <fullName evidence="8">T9SS C-terminal target domain-containing protein</fullName>
    </submittedName>
</protein>
<feature type="chain" id="PRO_5045793752" evidence="5">
    <location>
        <begin position="19"/>
        <end position="937"/>
    </location>
</feature>
<dbReference type="SUPFAM" id="SSF49785">
    <property type="entry name" value="Galactose-binding domain-like"/>
    <property type="match status" value="1"/>
</dbReference>
<evidence type="ECO:0000256" key="1">
    <source>
        <dbReference type="ARBA" id="ARBA00022614"/>
    </source>
</evidence>
<accession>A0ABR9TJ21</accession>
<dbReference type="PROSITE" id="PS51450">
    <property type="entry name" value="LRR"/>
    <property type="match status" value="1"/>
</dbReference>
<feature type="domain" description="Secretion system C-terminal sorting" evidence="7">
    <location>
        <begin position="866"/>
        <end position="936"/>
    </location>
</feature>
<dbReference type="Gene3D" id="2.60.120.260">
    <property type="entry name" value="Galactose-binding domain-like"/>
    <property type="match status" value="1"/>
</dbReference>
<sequence length="937" mass="104052">MRAKLLLLLFLANFSTYAQTNLVTNGDFENWTSSSQPDNWFRNFNGLIYQSLDAQKGNSSTKMEITSGNFNYINSESFSLQPGKTYRITLYQKLVSGTFSSIELNLTKTDAFKTTIQKIADANSVTSEWRKIEFDYVSTISQNAEISVWITGSINSQILIDNISVVDIAEINPQYTILPDINFENKLIALGIDSGVPDGKVLTSKINTITEIDLYFSNISDLTGIQDFKALKSLSVMSNKLTTIDISQNLDLTYLNVAYNKLTTINTSKNTALQYLSLFYNEITSLDLSQNLNLLLLSCKSNKLTNIDVSNNKKLSTLWCPLNELINLDVSKNTALTSIQCSENKVLTRVNLRNGNNSRILLNLNNIDFKNNPALTCILVDDALFSNEKWQSFKDPSASYSTVDCSQVTPIPDSVFEDKLIALNIDTDGKNGSVLNSSIANITSLDVSSSLIKDLTGIQGFTALNYLDTSNNKLSALDLSQNKNLTLVNCSQNSLSNLNLKNGNNSYFDLNSNFKSNPDLKCIQVDDETYAADNWTALKDITANYNVDCTPYTLIPDSNFEDKLIALEIDKDGKNGKVATSSVKSITYLDVTSSNIADMTGIEDFVSLTYLDLNYNKVTAIDVSKNILLTKLALHDNNVTSLDVTKNTQLVNLMCSKNQIKSIDLSQNKNLLFVTIDENKLTEIDFSENIKLESIYCGNTNLSTIDVSNLPNLKDLNCTYTNISTLNVRSNPKLENLYFNNAKLTTIDLSNNPLLKRLNISNNELTEVDLSKNPLLELIFIEFNPLTALNVQNGNNKNFILPSVTGKTTASGTATSFLNNSKLKCIKVDNVAYSNANWSKIKESTTTYSETCTLGLEESIFEKVVIYPNPTKDVLNIQNANLEKVNIYNVLGQLVKSFKLNSDNTVHTINLSELPKGVYYVYLISQDAASAKKVIVE</sequence>
<dbReference type="SUPFAM" id="SSF52058">
    <property type="entry name" value="L domain-like"/>
    <property type="match status" value="3"/>
</dbReference>
<dbReference type="Pfam" id="PF02018">
    <property type="entry name" value="CBM_4_9"/>
    <property type="match status" value="1"/>
</dbReference>
<keyword evidence="1" id="KW-0433">Leucine-rich repeat</keyword>
<dbReference type="NCBIfam" id="TIGR04183">
    <property type="entry name" value="Por_Secre_tail"/>
    <property type="match status" value="1"/>
</dbReference>
<dbReference type="Proteomes" id="UP000640614">
    <property type="component" value="Unassembled WGS sequence"/>
</dbReference>
<keyword evidence="4" id="KW-0378">Hydrolase</keyword>
<dbReference type="EMBL" id="PRDM01000002">
    <property type="protein sequence ID" value="MBE8725029.1"/>
    <property type="molecule type" value="Genomic_DNA"/>
</dbReference>
<evidence type="ECO:0000313" key="8">
    <source>
        <dbReference type="EMBL" id="MBE8725029.1"/>
    </source>
</evidence>
<dbReference type="InterPro" id="IPR026444">
    <property type="entry name" value="Secre_tail"/>
</dbReference>
<gene>
    <name evidence="8" type="ORF">C4F50_08730</name>
</gene>
<dbReference type="InterPro" id="IPR001611">
    <property type="entry name" value="Leu-rich_rpt"/>
</dbReference>
<keyword evidence="3" id="KW-0677">Repeat</keyword>
<keyword evidence="2 5" id="KW-0732">Signal</keyword>
<evidence type="ECO:0000256" key="2">
    <source>
        <dbReference type="ARBA" id="ARBA00022729"/>
    </source>
</evidence>
<feature type="signal peptide" evidence="5">
    <location>
        <begin position="1"/>
        <end position="18"/>
    </location>
</feature>
<dbReference type="PANTHER" id="PTHR47566:SF1">
    <property type="entry name" value="PROTEIN NUD1"/>
    <property type="match status" value="1"/>
</dbReference>
<evidence type="ECO:0000313" key="9">
    <source>
        <dbReference type="Proteomes" id="UP000640614"/>
    </source>
</evidence>
<feature type="domain" description="CBM-cenC" evidence="6">
    <location>
        <begin position="21"/>
        <end position="145"/>
    </location>
</feature>
<dbReference type="RefSeq" id="WP_193846041.1">
    <property type="nucleotide sequence ID" value="NZ_PRDM01000002.1"/>
</dbReference>